<evidence type="ECO:0000259" key="4">
    <source>
        <dbReference type="PROSITE" id="PS50949"/>
    </source>
</evidence>
<dbReference type="CDD" id="cd07377">
    <property type="entry name" value="WHTH_GntR"/>
    <property type="match status" value="1"/>
</dbReference>
<keyword evidence="3" id="KW-0804">Transcription</keyword>
<dbReference type="PANTHER" id="PTHR43537">
    <property type="entry name" value="TRANSCRIPTIONAL REGULATOR, GNTR FAMILY"/>
    <property type="match status" value="1"/>
</dbReference>
<dbReference type="AlphaFoldDB" id="A0A1M7HS63"/>
<accession>A0A1M7HS63</accession>
<keyword evidence="2 5" id="KW-0238">DNA-binding</keyword>
<dbReference type="InterPro" id="IPR000524">
    <property type="entry name" value="Tscrpt_reg_HTH_GntR"/>
</dbReference>
<evidence type="ECO:0000256" key="3">
    <source>
        <dbReference type="ARBA" id="ARBA00023163"/>
    </source>
</evidence>
<dbReference type="OrthoDB" id="9799482at2"/>
<dbReference type="GO" id="GO:0003677">
    <property type="term" value="F:DNA binding"/>
    <property type="evidence" value="ECO:0007669"/>
    <property type="project" value="UniProtKB-KW"/>
</dbReference>
<dbReference type="SMART" id="SM00345">
    <property type="entry name" value="HTH_GNTR"/>
    <property type="match status" value="1"/>
</dbReference>
<dbReference type="GO" id="GO:0003700">
    <property type="term" value="F:DNA-binding transcription factor activity"/>
    <property type="evidence" value="ECO:0007669"/>
    <property type="project" value="InterPro"/>
</dbReference>
<keyword evidence="6" id="KW-1185">Reference proteome</keyword>
<gene>
    <name evidence="5" type="ORF">SAMN02746066_01540</name>
</gene>
<protein>
    <submittedName>
        <fullName evidence="5">DNA-binding transcriptional regulator, FadR family</fullName>
    </submittedName>
</protein>
<keyword evidence="1" id="KW-0805">Transcription regulation</keyword>
<dbReference type="PANTHER" id="PTHR43537:SF5">
    <property type="entry name" value="UXU OPERON TRANSCRIPTIONAL REGULATOR"/>
    <property type="match status" value="1"/>
</dbReference>
<dbReference type="SUPFAM" id="SSF48008">
    <property type="entry name" value="GntR ligand-binding domain-like"/>
    <property type="match status" value="1"/>
</dbReference>
<dbReference type="RefSeq" id="WP_073285533.1">
    <property type="nucleotide sequence ID" value="NZ_FRCP01000008.1"/>
</dbReference>
<dbReference type="EMBL" id="FRCP01000008">
    <property type="protein sequence ID" value="SHM31356.1"/>
    <property type="molecule type" value="Genomic_DNA"/>
</dbReference>
<dbReference type="Gene3D" id="1.10.10.10">
    <property type="entry name" value="Winged helix-like DNA-binding domain superfamily/Winged helix DNA-binding domain"/>
    <property type="match status" value="1"/>
</dbReference>
<dbReference type="InterPro" id="IPR011711">
    <property type="entry name" value="GntR_C"/>
</dbReference>
<evidence type="ECO:0000256" key="1">
    <source>
        <dbReference type="ARBA" id="ARBA00023015"/>
    </source>
</evidence>
<reference evidence="5 6" key="1">
    <citation type="submission" date="2016-11" db="EMBL/GenBank/DDBJ databases">
        <authorList>
            <person name="Jaros S."/>
            <person name="Januszkiewicz K."/>
            <person name="Wedrychowicz H."/>
        </authorList>
    </citation>
    <scope>NUCLEOTIDE SEQUENCE [LARGE SCALE GENOMIC DNA]</scope>
    <source>
        <strain evidence="5 6">DSM 15930</strain>
    </source>
</reference>
<dbReference type="Proteomes" id="UP000184038">
    <property type="component" value="Unassembled WGS sequence"/>
</dbReference>
<evidence type="ECO:0000313" key="6">
    <source>
        <dbReference type="Proteomes" id="UP000184038"/>
    </source>
</evidence>
<organism evidence="5 6">
    <name type="scientific">Anaerosporobacter mobilis DSM 15930</name>
    <dbReference type="NCBI Taxonomy" id="1120996"/>
    <lineage>
        <taxon>Bacteria</taxon>
        <taxon>Bacillati</taxon>
        <taxon>Bacillota</taxon>
        <taxon>Clostridia</taxon>
        <taxon>Lachnospirales</taxon>
        <taxon>Lachnospiraceae</taxon>
        <taxon>Anaerosporobacter</taxon>
    </lineage>
</organism>
<feature type="domain" description="HTH gntR-type" evidence="4">
    <location>
        <begin position="9"/>
        <end position="77"/>
    </location>
</feature>
<dbReference type="InterPro" id="IPR008920">
    <property type="entry name" value="TF_FadR/GntR_C"/>
</dbReference>
<dbReference type="InterPro" id="IPR036388">
    <property type="entry name" value="WH-like_DNA-bd_sf"/>
</dbReference>
<dbReference type="PRINTS" id="PR00035">
    <property type="entry name" value="HTHGNTR"/>
</dbReference>
<dbReference type="PROSITE" id="PS50949">
    <property type="entry name" value="HTH_GNTR"/>
    <property type="match status" value="1"/>
</dbReference>
<sequence length="234" mass="26578">MQFEKLCAPSLKELFIQQLETMILSGKLPVGEKLPAERELAETMQVSRAVINAGIAELARKGFLTIKPRVGTFVADYRRNGTIDTLISIMNYNGGILRDDEIRSILELRLGLDSLAINLCIPKITDDELHSLKEKVNSLLIAQTPEEASTVAFAFQHELAYLSGNTLMPLIFSSFRIPVITLWERFCRLYGIETLYENTLTLYQCIEERDSSKAIEWLNTSINDTIHGNRQIYY</sequence>
<dbReference type="SUPFAM" id="SSF46785">
    <property type="entry name" value="Winged helix' DNA-binding domain"/>
    <property type="match status" value="1"/>
</dbReference>
<dbReference type="STRING" id="1120996.SAMN02746066_01540"/>
<dbReference type="Pfam" id="PF00392">
    <property type="entry name" value="GntR"/>
    <property type="match status" value="1"/>
</dbReference>
<evidence type="ECO:0000256" key="2">
    <source>
        <dbReference type="ARBA" id="ARBA00023125"/>
    </source>
</evidence>
<dbReference type="Pfam" id="PF07729">
    <property type="entry name" value="FCD"/>
    <property type="match status" value="1"/>
</dbReference>
<name>A0A1M7HS63_9FIRM</name>
<evidence type="ECO:0000313" key="5">
    <source>
        <dbReference type="EMBL" id="SHM31356.1"/>
    </source>
</evidence>
<dbReference type="InterPro" id="IPR036390">
    <property type="entry name" value="WH_DNA-bd_sf"/>
</dbReference>
<proteinExistence type="predicted"/>
<dbReference type="Gene3D" id="1.20.120.530">
    <property type="entry name" value="GntR ligand-binding domain-like"/>
    <property type="match status" value="1"/>
</dbReference>